<evidence type="ECO:0000256" key="3">
    <source>
        <dbReference type="ARBA" id="ARBA00022452"/>
    </source>
</evidence>
<dbReference type="GO" id="GO:0044718">
    <property type="term" value="P:siderophore transmembrane transport"/>
    <property type="evidence" value="ECO:0007669"/>
    <property type="project" value="TreeGrafter"/>
</dbReference>
<dbReference type="InterPro" id="IPR012910">
    <property type="entry name" value="Plug_dom"/>
</dbReference>
<feature type="domain" description="TonB-dependent receptor-like beta-barrel" evidence="14">
    <location>
        <begin position="423"/>
        <end position="998"/>
    </location>
</feature>
<evidence type="ECO:0000256" key="5">
    <source>
        <dbReference type="ARBA" id="ARBA00022729"/>
    </source>
</evidence>
<feature type="chain" id="PRO_5031519037" evidence="13">
    <location>
        <begin position="49"/>
        <end position="1048"/>
    </location>
</feature>
<gene>
    <name evidence="16" type="ORF">HDE69_002720</name>
</gene>
<dbReference type="InterPro" id="IPR008969">
    <property type="entry name" value="CarboxyPept-like_regulatory"/>
</dbReference>
<comment type="similarity">
    <text evidence="10 11">Belongs to the TonB-dependent receptor family.</text>
</comment>
<dbReference type="InterPro" id="IPR023996">
    <property type="entry name" value="TonB-dep_OMP_SusC/RagA"/>
</dbReference>
<keyword evidence="4 10" id="KW-0812">Transmembrane</keyword>
<evidence type="ECO:0000256" key="10">
    <source>
        <dbReference type="PROSITE-ProRule" id="PRU01360"/>
    </source>
</evidence>
<evidence type="ECO:0000256" key="11">
    <source>
        <dbReference type="RuleBase" id="RU003357"/>
    </source>
</evidence>
<keyword evidence="3 10" id="KW-1134">Transmembrane beta strand</keyword>
<evidence type="ECO:0000256" key="4">
    <source>
        <dbReference type="ARBA" id="ARBA00022692"/>
    </source>
</evidence>
<evidence type="ECO:0000259" key="15">
    <source>
        <dbReference type="Pfam" id="PF07715"/>
    </source>
</evidence>
<sequence>MTKLYKPINPGLNRVFLPSAKLKQFTLNQLTKAITILALTLCSAIAFAQTPVTGKVTDEQGLPMPGVSVKVKKTTNGTITDGNGQFALKAAADVTLEFTYIGYIQQEVTVAGKSVINVSLKPDAKQMDEVVVVGYTTKSKSQIVSSVSTVSAKQLLDVTSNSASSLLQGKAAGVAVSSSSGQPGTPPSIRIRGTGSITSGNEPLTVVDGVIGGTANPRDIESITVLKDAGATGLYGSRAANGVIVITTKQGKSGKTVVNYSGSFGINNATQGNFKLMDGQQLLDFSSYLYTNDYTGKRASYIKQLQATTPNPTPQQIDDFLTQKGLPLTSEAYLAKSLPAVPGNTNWRDQAFRQAYTNSQNINISGGDDKTRFYIGADYYDEKGTLINTGYNNINFRVNLDHKINDRFRITTRINAGFGKRTDDQSGALYQAYTNVPWDNPFNADGTPRRIDQESQWYGRDKSNFVYLKDYNLDNERSQTLAGDLKLEYKINNWLNFATSNRYTTENTKRETAVDIATPGGLANKGELRNLITYTNSILTSNLFNAAHSFGKHNLSGIAGFEYQQNYTEGLDAKGYGIVSGVTSPDAAATAADFEGLKGKNRFVSELFMADYNYDNRYFATASLRNDGSSKFGVNHPYGLFYSFAGGWLISNESFFKSKTITNLKLRASYGVTGNTPNSNYAAPAYYSLKSQYAGIPGATPSSIGNPDLTWETPTTINLGANIGLWNRIELNVDVYQRTNKDLIIDVRQAAASGYSFFTQNVGAVKNQGIDIELNTKNLTGAFKWNTNFNIGFNKNRVTKLYEGQPLDKFANQRIAIGHDMNSWYTYDWAGVDPQNGDPLWYTTKKDAAGNSYTTTTNQYKDADKRFVGTSSPKFTGGMGNEFTYKNFSLNTFFNFVYGSKIYNGNRDVFDADGAYPQYNSIVLPDGWNRWEKPGDIATHPKAVLNGNKLSNKPSSRFLEDGSYLRLRNITLGYNFSDAITKRLKISNLRVYVSADNLLTFTKFSGMDPEVANLDPATYDNPNPNTVGTSGTKYPISKKILFGVNIGF</sequence>
<dbReference type="Gene3D" id="2.60.40.1120">
    <property type="entry name" value="Carboxypeptidase-like, regulatory domain"/>
    <property type="match status" value="1"/>
</dbReference>
<evidence type="ECO:0000313" key="17">
    <source>
        <dbReference type="Proteomes" id="UP000537718"/>
    </source>
</evidence>
<dbReference type="EMBL" id="JACHCF010000006">
    <property type="protein sequence ID" value="MBB5621657.1"/>
    <property type="molecule type" value="Genomic_DNA"/>
</dbReference>
<dbReference type="InterPro" id="IPR023997">
    <property type="entry name" value="TonB-dep_OMP_SusC/RagA_CS"/>
</dbReference>
<reference evidence="16 17" key="1">
    <citation type="submission" date="2020-08" db="EMBL/GenBank/DDBJ databases">
        <title>Genomic Encyclopedia of Type Strains, Phase IV (KMG-V): Genome sequencing to study the core and pangenomes of soil and plant-associated prokaryotes.</title>
        <authorList>
            <person name="Whitman W."/>
        </authorList>
    </citation>
    <scope>NUCLEOTIDE SEQUENCE [LARGE SCALE GENOMIC DNA]</scope>
    <source>
        <strain evidence="16 17">MP7CTX6</strain>
    </source>
</reference>
<keyword evidence="7 10" id="KW-0472">Membrane</keyword>
<dbReference type="GO" id="GO:0009279">
    <property type="term" value="C:cell outer membrane"/>
    <property type="evidence" value="ECO:0007669"/>
    <property type="project" value="UniProtKB-SubCell"/>
</dbReference>
<dbReference type="Gene3D" id="2.170.130.10">
    <property type="entry name" value="TonB-dependent receptor, plug domain"/>
    <property type="match status" value="1"/>
</dbReference>
<proteinExistence type="inferred from homology"/>
<dbReference type="SUPFAM" id="SSF56935">
    <property type="entry name" value="Porins"/>
    <property type="match status" value="1"/>
</dbReference>
<dbReference type="InterPro" id="IPR039426">
    <property type="entry name" value="TonB-dep_rcpt-like"/>
</dbReference>
<keyword evidence="5 13" id="KW-0732">Signal</keyword>
<keyword evidence="2 10" id="KW-0813">Transport</keyword>
<dbReference type="Pfam" id="PF07715">
    <property type="entry name" value="Plug"/>
    <property type="match status" value="1"/>
</dbReference>
<evidence type="ECO:0000256" key="12">
    <source>
        <dbReference type="SAM" id="MobiDB-lite"/>
    </source>
</evidence>
<evidence type="ECO:0000256" key="2">
    <source>
        <dbReference type="ARBA" id="ARBA00022448"/>
    </source>
</evidence>
<keyword evidence="6 11" id="KW-0798">TonB box</keyword>
<evidence type="ECO:0000256" key="7">
    <source>
        <dbReference type="ARBA" id="ARBA00023136"/>
    </source>
</evidence>
<dbReference type="PROSITE" id="PS52016">
    <property type="entry name" value="TONB_DEPENDENT_REC_3"/>
    <property type="match status" value="1"/>
</dbReference>
<feature type="region of interest" description="Disordered" evidence="12">
    <location>
        <begin position="176"/>
        <end position="195"/>
    </location>
</feature>
<dbReference type="PANTHER" id="PTHR30069:SF29">
    <property type="entry name" value="HEMOGLOBIN AND HEMOGLOBIN-HAPTOGLOBIN-BINDING PROTEIN 1-RELATED"/>
    <property type="match status" value="1"/>
</dbReference>
<dbReference type="FunFam" id="2.60.40.1120:FF:000003">
    <property type="entry name" value="Outer membrane protein Omp121"/>
    <property type="match status" value="1"/>
</dbReference>
<keyword evidence="9 10" id="KW-0998">Cell outer membrane</keyword>
<feature type="domain" description="TonB-dependent receptor plug" evidence="15">
    <location>
        <begin position="140"/>
        <end position="243"/>
    </location>
</feature>
<evidence type="ECO:0000256" key="9">
    <source>
        <dbReference type="ARBA" id="ARBA00023237"/>
    </source>
</evidence>
<dbReference type="Pfam" id="PF00593">
    <property type="entry name" value="TonB_dep_Rec_b-barrel"/>
    <property type="match status" value="1"/>
</dbReference>
<dbReference type="InterPro" id="IPR000531">
    <property type="entry name" value="Beta-barrel_TonB"/>
</dbReference>
<dbReference type="PANTHER" id="PTHR30069">
    <property type="entry name" value="TONB-DEPENDENT OUTER MEMBRANE RECEPTOR"/>
    <property type="match status" value="1"/>
</dbReference>
<evidence type="ECO:0000256" key="1">
    <source>
        <dbReference type="ARBA" id="ARBA00004571"/>
    </source>
</evidence>
<comment type="subcellular location">
    <subcellularLocation>
        <location evidence="1 10">Cell outer membrane</location>
        <topology evidence="1 10">Multi-pass membrane protein</topology>
    </subcellularLocation>
</comment>
<feature type="signal peptide" evidence="13">
    <location>
        <begin position="1"/>
        <end position="48"/>
    </location>
</feature>
<dbReference type="InterPro" id="IPR036942">
    <property type="entry name" value="Beta-barrel_TonB_sf"/>
</dbReference>
<evidence type="ECO:0000259" key="14">
    <source>
        <dbReference type="Pfam" id="PF00593"/>
    </source>
</evidence>
<dbReference type="GO" id="GO:0015344">
    <property type="term" value="F:siderophore uptake transmembrane transporter activity"/>
    <property type="evidence" value="ECO:0007669"/>
    <property type="project" value="TreeGrafter"/>
</dbReference>
<dbReference type="NCBIfam" id="TIGR04057">
    <property type="entry name" value="SusC_RagA_signa"/>
    <property type="match status" value="1"/>
</dbReference>
<name>A0A7W8YTT3_9SPHI</name>
<dbReference type="SUPFAM" id="SSF49464">
    <property type="entry name" value="Carboxypeptidase regulatory domain-like"/>
    <property type="match status" value="1"/>
</dbReference>
<dbReference type="Gene3D" id="2.40.170.20">
    <property type="entry name" value="TonB-dependent receptor, beta-barrel domain"/>
    <property type="match status" value="1"/>
</dbReference>
<dbReference type="AlphaFoldDB" id="A0A7W8YTT3"/>
<protein>
    <submittedName>
        <fullName evidence="16">TonB-linked SusC/RagA family outer membrane protein</fullName>
    </submittedName>
</protein>
<evidence type="ECO:0000313" key="16">
    <source>
        <dbReference type="EMBL" id="MBB5621657.1"/>
    </source>
</evidence>
<evidence type="ECO:0000256" key="6">
    <source>
        <dbReference type="ARBA" id="ARBA00023077"/>
    </source>
</evidence>
<dbReference type="RefSeq" id="WP_183867620.1">
    <property type="nucleotide sequence ID" value="NZ_JACHCF010000006.1"/>
</dbReference>
<accession>A0A7W8YTT3</accession>
<comment type="caution">
    <text evidence="16">The sequence shown here is derived from an EMBL/GenBank/DDBJ whole genome shotgun (WGS) entry which is preliminary data.</text>
</comment>
<evidence type="ECO:0000256" key="8">
    <source>
        <dbReference type="ARBA" id="ARBA00023170"/>
    </source>
</evidence>
<dbReference type="Pfam" id="PF13715">
    <property type="entry name" value="CarbopepD_reg_2"/>
    <property type="match status" value="1"/>
</dbReference>
<dbReference type="NCBIfam" id="TIGR04056">
    <property type="entry name" value="OMP_RagA_SusC"/>
    <property type="match status" value="1"/>
</dbReference>
<keyword evidence="8" id="KW-0675">Receptor</keyword>
<dbReference type="Proteomes" id="UP000537718">
    <property type="component" value="Unassembled WGS sequence"/>
</dbReference>
<dbReference type="InterPro" id="IPR037066">
    <property type="entry name" value="Plug_dom_sf"/>
</dbReference>
<organism evidence="16 17">
    <name type="scientific">Pedobacter cryoconitis</name>
    <dbReference type="NCBI Taxonomy" id="188932"/>
    <lineage>
        <taxon>Bacteria</taxon>
        <taxon>Pseudomonadati</taxon>
        <taxon>Bacteroidota</taxon>
        <taxon>Sphingobacteriia</taxon>
        <taxon>Sphingobacteriales</taxon>
        <taxon>Sphingobacteriaceae</taxon>
        <taxon>Pedobacter</taxon>
    </lineage>
</organism>
<evidence type="ECO:0000256" key="13">
    <source>
        <dbReference type="SAM" id="SignalP"/>
    </source>
</evidence>